<dbReference type="EMBL" id="JAWDGP010003560">
    <property type="protein sequence ID" value="KAK3773118.1"/>
    <property type="molecule type" value="Genomic_DNA"/>
</dbReference>
<dbReference type="AlphaFoldDB" id="A0AAE0ZPW5"/>
<keyword evidence="3" id="KW-1185">Reference proteome</keyword>
<evidence type="ECO:0000313" key="3">
    <source>
        <dbReference type="Proteomes" id="UP001283361"/>
    </source>
</evidence>
<proteinExistence type="predicted"/>
<sequence length="203" mass="22143">MVRSVTMKTGHLCVHADQTDTSETMRRNQGLCLLTGLPCVSLPSALAVLGAGTRHAAVACLRGPGFRLGHGLHRIRNRFSVNRIQPVRFTYAHRISLILLRGSSFGPARRSKSHFDIFKEQPDLHTLAHWLATEQTRTSTAFLAGPVGGKIERVSCFITAGREERHYRNPEQTARDTQVEAARPGQVDSHVGSPAGSASADAE</sequence>
<feature type="compositionally biased region" description="Basic and acidic residues" evidence="1">
    <location>
        <begin position="165"/>
        <end position="178"/>
    </location>
</feature>
<organism evidence="2 3">
    <name type="scientific">Elysia crispata</name>
    <name type="common">lettuce slug</name>
    <dbReference type="NCBI Taxonomy" id="231223"/>
    <lineage>
        <taxon>Eukaryota</taxon>
        <taxon>Metazoa</taxon>
        <taxon>Spiralia</taxon>
        <taxon>Lophotrochozoa</taxon>
        <taxon>Mollusca</taxon>
        <taxon>Gastropoda</taxon>
        <taxon>Heterobranchia</taxon>
        <taxon>Euthyneura</taxon>
        <taxon>Panpulmonata</taxon>
        <taxon>Sacoglossa</taxon>
        <taxon>Placobranchoidea</taxon>
        <taxon>Plakobranchidae</taxon>
        <taxon>Elysia</taxon>
    </lineage>
</organism>
<protein>
    <submittedName>
        <fullName evidence="2">Uncharacterized protein</fullName>
    </submittedName>
</protein>
<feature type="region of interest" description="Disordered" evidence="1">
    <location>
        <begin position="165"/>
        <end position="203"/>
    </location>
</feature>
<accession>A0AAE0ZPW5</accession>
<gene>
    <name evidence="2" type="ORF">RRG08_016221</name>
</gene>
<name>A0AAE0ZPW5_9GAST</name>
<evidence type="ECO:0000256" key="1">
    <source>
        <dbReference type="SAM" id="MobiDB-lite"/>
    </source>
</evidence>
<comment type="caution">
    <text evidence="2">The sequence shown here is derived from an EMBL/GenBank/DDBJ whole genome shotgun (WGS) entry which is preliminary data.</text>
</comment>
<reference evidence="2" key="1">
    <citation type="journal article" date="2023" name="G3 (Bethesda)">
        <title>A reference genome for the long-term kleptoplast-retaining sea slug Elysia crispata morphotype clarki.</title>
        <authorList>
            <person name="Eastman K.E."/>
            <person name="Pendleton A.L."/>
            <person name="Shaikh M.A."/>
            <person name="Suttiyut T."/>
            <person name="Ogas R."/>
            <person name="Tomko P."/>
            <person name="Gavelis G."/>
            <person name="Widhalm J.R."/>
            <person name="Wisecaver J.H."/>
        </authorList>
    </citation>
    <scope>NUCLEOTIDE SEQUENCE</scope>
    <source>
        <strain evidence="2">ECLA1</strain>
    </source>
</reference>
<dbReference type="Proteomes" id="UP001283361">
    <property type="component" value="Unassembled WGS sequence"/>
</dbReference>
<evidence type="ECO:0000313" key="2">
    <source>
        <dbReference type="EMBL" id="KAK3773118.1"/>
    </source>
</evidence>